<dbReference type="OrthoDB" id="9797352at2"/>
<name>A0A4Q9DM44_9BACL</name>
<organism evidence="1 2">
    <name type="scientific">Paenibacillus thalictri</name>
    <dbReference type="NCBI Taxonomy" id="2527873"/>
    <lineage>
        <taxon>Bacteria</taxon>
        <taxon>Bacillati</taxon>
        <taxon>Bacillota</taxon>
        <taxon>Bacilli</taxon>
        <taxon>Bacillales</taxon>
        <taxon>Paenibacillaceae</taxon>
        <taxon>Paenibacillus</taxon>
    </lineage>
</organism>
<comment type="caution">
    <text evidence="1">The sequence shown here is derived from an EMBL/GenBank/DDBJ whole genome shotgun (WGS) entry which is preliminary data.</text>
</comment>
<dbReference type="Proteomes" id="UP000293142">
    <property type="component" value="Unassembled WGS sequence"/>
</dbReference>
<dbReference type="Gene3D" id="3.30.300.20">
    <property type="match status" value="1"/>
</dbReference>
<dbReference type="AlphaFoldDB" id="A0A4Q9DM44"/>
<dbReference type="Pfam" id="PF02566">
    <property type="entry name" value="OsmC"/>
    <property type="match status" value="1"/>
</dbReference>
<gene>
    <name evidence="1" type="ORF">EYB31_20265</name>
</gene>
<dbReference type="InterPro" id="IPR052924">
    <property type="entry name" value="OsmC/Ohr_hydroprdx_reductase"/>
</dbReference>
<keyword evidence="2" id="KW-1185">Reference proteome</keyword>
<dbReference type="CDD" id="cd00291">
    <property type="entry name" value="SirA_YedF_YeeD"/>
    <property type="match status" value="1"/>
</dbReference>
<dbReference type="InterPro" id="IPR003718">
    <property type="entry name" value="OsmC/Ohr_fam"/>
</dbReference>
<dbReference type="InterPro" id="IPR015946">
    <property type="entry name" value="KH_dom-like_a/b"/>
</dbReference>
<reference evidence="1 2" key="1">
    <citation type="submission" date="2019-02" db="EMBL/GenBank/DDBJ databases">
        <title>Paenibacillus sp. nov., isolated from surface-sterilized tissue of Thalictrum simplex L.</title>
        <authorList>
            <person name="Tuo L."/>
        </authorList>
    </citation>
    <scope>NUCLEOTIDE SEQUENCE [LARGE SCALE GENOMIC DNA]</scope>
    <source>
        <strain evidence="1 2">N2SHLJ1</strain>
    </source>
</reference>
<proteinExistence type="predicted"/>
<accession>A0A4Q9DM44</accession>
<evidence type="ECO:0000313" key="1">
    <source>
        <dbReference type="EMBL" id="TBL76327.1"/>
    </source>
</evidence>
<dbReference type="SUPFAM" id="SSF82784">
    <property type="entry name" value="OsmC-like"/>
    <property type="match status" value="1"/>
</dbReference>
<protein>
    <submittedName>
        <fullName evidence="1">Osmotically inducible protein OsmC</fullName>
    </submittedName>
</protein>
<dbReference type="EMBL" id="SIRE01000014">
    <property type="protein sequence ID" value="TBL76327.1"/>
    <property type="molecule type" value="Genomic_DNA"/>
</dbReference>
<dbReference type="Gene3D" id="3.30.110.40">
    <property type="entry name" value="TusA-like domain"/>
    <property type="match status" value="1"/>
</dbReference>
<dbReference type="PANTHER" id="PTHR35368">
    <property type="entry name" value="HYDROPEROXIDE REDUCTASE"/>
    <property type="match status" value="1"/>
</dbReference>
<evidence type="ECO:0000313" key="2">
    <source>
        <dbReference type="Proteomes" id="UP000293142"/>
    </source>
</evidence>
<dbReference type="InterPro" id="IPR036102">
    <property type="entry name" value="OsmC/Ohrsf"/>
</dbReference>
<dbReference type="InterPro" id="IPR036868">
    <property type="entry name" value="TusA-like_sf"/>
</dbReference>
<dbReference type="SUPFAM" id="SSF64307">
    <property type="entry name" value="SirA-like"/>
    <property type="match status" value="1"/>
</dbReference>
<sequence>MEFPEPQAICEGGDLDCGSGLLLIIKKSMNPLQPGQVLEVRSRERSVADDLPAWCRMVQHEFLGVQPGPIDASYFIRKGGADHNLQQDVEAARGYQWSVRVRSEASANAKVYSRNHTFLAGQPADFSASVDAPSSVDYLLGALGSCLTVGFKLNASRKGVIVDAAELSLRGKLHNVLFHMQLEDTGSAGFSEISGTFYVSSPAEEDQLQEIWRLTLERSPIYQTLRGQVEIAIQLSIFI</sequence>
<dbReference type="PANTHER" id="PTHR35368:SF1">
    <property type="entry name" value="HYDROPEROXIDE REDUCTASE"/>
    <property type="match status" value="1"/>
</dbReference>